<evidence type="ECO:0000256" key="5">
    <source>
        <dbReference type="ARBA" id="ARBA00022915"/>
    </source>
</evidence>
<feature type="binding site" evidence="13">
    <location>
        <begin position="120"/>
        <end position="123"/>
    </location>
    <ligand>
        <name>NAD(+)</name>
        <dbReference type="ChEBI" id="CHEBI:57540"/>
    </ligand>
</feature>
<dbReference type="Gene3D" id="3.30.360.10">
    <property type="entry name" value="Dihydrodipicolinate Reductase, domain 2"/>
    <property type="match status" value="1"/>
</dbReference>
<accession>A0A517Y4L4</accession>
<dbReference type="NCBIfam" id="TIGR00036">
    <property type="entry name" value="dapB"/>
    <property type="match status" value="1"/>
</dbReference>
<sequence length="264" mass="27882">MITNIAIHGAAGRMGRRLVALGSVDPELRIVAAVEYPQHPEMGKDAGLLAGVNALGVPLTGSLHGDVQAVIDFSVPEGASNIIDACLSRKVPLVMATTGLANDIKARLNAASNEIPIVWSPSMSTTVNLAMKLVATAGMVLKNTSSGVDVEIIERHHRFKEDSPSGTALKFGEIVAATMGQTEHRHGRDGAVGKRPLNEIGYHAVRTGDNPGEHTIIFGLLGETLEINVKASNRDCYALGALQAAKFAAQQKPGMYNMYDVLGL</sequence>
<dbReference type="InterPro" id="IPR022664">
    <property type="entry name" value="DapB_N_CS"/>
</dbReference>
<dbReference type="GO" id="GO:0050661">
    <property type="term" value="F:NADP binding"/>
    <property type="evidence" value="ECO:0007669"/>
    <property type="project" value="UniProtKB-UniRule"/>
</dbReference>
<organism evidence="16 17">
    <name type="scientific">Anatilimnocola aggregata</name>
    <dbReference type="NCBI Taxonomy" id="2528021"/>
    <lineage>
        <taxon>Bacteria</taxon>
        <taxon>Pseudomonadati</taxon>
        <taxon>Planctomycetota</taxon>
        <taxon>Planctomycetia</taxon>
        <taxon>Pirellulales</taxon>
        <taxon>Pirellulaceae</taxon>
        <taxon>Anatilimnocola</taxon>
    </lineage>
</organism>
<dbReference type="InterPro" id="IPR023940">
    <property type="entry name" value="DHDPR_bac"/>
</dbReference>
<dbReference type="GO" id="GO:0019877">
    <property type="term" value="P:diaminopimelate biosynthetic process"/>
    <property type="evidence" value="ECO:0007669"/>
    <property type="project" value="UniProtKB-UniRule"/>
</dbReference>
<keyword evidence="6 13" id="KW-0560">Oxidoreductase</keyword>
<comment type="subunit">
    <text evidence="13">Homotetramer.</text>
</comment>
<comment type="similarity">
    <text evidence="1 13">Belongs to the DapB family.</text>
</comment>
<dbReference type="AlphaFoldDB" id="A0A517Y4L4"/>
<dbReference type="Pfam" id="PF01113">
    <property type="entry name" value="DapB_N"/>
    <property type="match status" value="1"/>
</dbReference>
<comment type="pathway">
    <text evidence="9 13">Amino-acid biosynthesis; L-lysine biosynthesis via DAP pathway; (S)-tetrahydrodipicolinate from L-aspartate: step 4/4.</text>
</comment>
<keyword evidence="17" id="KW-1185">Reference proteome</keyword>
<name>A0A517Y4L4_9BACT</name>
<dbReference type="EC" id="1.17.1.8" evidence="10 13"/>
<evidence type="ECO:0000256" key="3">
    <source>
        <dbReference type="ARBA" id="ARBA00022605"/>
    </source>
</evidence>
<feature type="active site" description="Proton donor/acceptor" evidence="13">
    <location>
        <position position="156"/>
    </location>
</feature>
<evidence type="ECO:0000256" key="4">
    <source>
        <dbReference type="ARBA" id="ARBA00022857"/>
    </source>
</evidence>
<evidence type="ECO:0000259" key="15">
    <source>
        <dbReference type="Pfam" id="PF05173"/>
    </source>
</evidence>
<dbReference type="Gene3D" id="3.40.50.720">
    <property type="entry name" value="NAD(P)-binding Rossmann-like Domain"/>
    <property type="match status" value="1"/>
</dbReference>
<feature type="binding site" evidence="13">
    <location>
        <begin position="9"/>
        <end position="14"/>
    </location>
    <ligand>
        <name>NAD(+)</name>
        <dbReference type="ChEBI" id="CHEBI:57540"/>
    </ligand>
</feature>
<dbReference type="EMBL" id="CP036274">
    <property type="protein sequence ID" value="QDU25188.1"/>
    <property type="molecule type" value="Genomic_DNA"/>
</dbReference>
<keyword evidence="4 13" id="KW-0521">NADP</keyword>
<comment type="subcellular location">
    <subcellularLocation>
        <location evidence="13">Cytoplasm</location>
    </subcellularLocation>
</comment>
<dbReference type="Proteomes" id="UP000315017">
    <property type="component" value="Chromosome"/>
</dbReference>
<evidence type="ECO:0000259" key="14">
    <source>
        <dbReference type="Pfam" id="PF01113"/>
    </source>
</evidence>
<dbReference type="GO" id="GO:0008839">
    <property type="term" value="F:4-hydroxy-tetrahydrodipicolinate reductase"/>
    <property type="evidence" value="ECO:0007669"/>
    <property type="project" value="UniProtKB-UniRule"/>
</dbReference>
<reference evidence="16 17" key="1">
    <citation type="submission" date="2019-02" db="EMBL/GenBank/DDBJ databases">
        <title>Deep-cultivation of Planctomycetes and their phenomic and genomic characterization uncovers novel biology.</title>
        <authorList>
            <person name="Wiegand S."/>
            <person name="Jogler M."/>
            <person name="Boedeker C."/>
            <person name="Pinto D."/>
            <person name="Vollmers J."/>
            <person name="Rivas-Marin E."/>
            <person name="Kohn T."/>
            <person name="Peeters S.H."/>
            <person name="Heuer A."/>
            <person name="Rast P."/>
            <person name="Oberbeckmann S."/>
            <person name="Bunk B."/>
            <person name="Jeske O."/>
            <person name="Meyerdierks A."/>
            <person name="Storesund J.E."/>
            <person name="Kallscheuer N."/>
            <person name="Luecker S."/>
            <person name="Lage O.M."/>
            <person name="Pohl T."/>
            <person name="Merkel B.J."/>
            <person name="Hornburger P."/>
            <person name="Mueller R.-W."/>
            <person name="Bruemmer F."/>
            <person name="Labrenz M."/>
            <person name="Spormann A.M."/>
            <person name="Op den Camp H."/>
            <person name="Overmann J."/>
            <person name="Amann R."/>
            <person name="Jetten M.S.M."/>
            <person name="Mascher T."/>
            <person name="Medema M.H."/>
            <person name="Devos D.P."/>
            <person name="Kaster A.-K."/>
            <person name="Ovreas L."/>
            <person name="Rohde M."/>
            <person name="Galperin M.Y."/>
            <person name="Jogler C."/>
        </authorList>
    </citation>
    <scope>NUCLEOTIDE SEQUENCE [LARGE SCALE GENOMIC DNA]</scope>
    <source>
        <strain evidence="16 17">ETA_A8</strain>
    </source>
</reference>
<dbReference type="GO" id="GO:0009089">
    <property type="term" value="P:lysine biosynthetic process via diaminopimelate"/>
    <property type="evidence" value="ECO:0007669"/>
    <property type="project" value="UniProtKB-UniRule"/>
</dbReference>
<evidence type="ECO:0000256" key="2">
    <source>
        <dbReference type="ARBA" id="ARBA00022490"/>
    </source>
</evidence>
<keyword evidence="8 13" id="KW-0457">Lysine biosynthesis</keyword>
<evidence type="ECO:0000313" key="17">
    <source>
        <dbReference type="Proteomes" id="UP000315017"/>
    </source>
</evidence>
<dbReference type="Pfam" id="PF05173">
    <property type="entry name" value="DapB_C"/>
    <property type="match status" value="1"/>
</dbReference>
<feature type="active site" description="Proton donor" evidence="13">
    <location>
        <position position="160"/>
    </location>
</feature>
<evidence type="ECO:0000256" key="12">
    <source>
        <dbReference type="ARBA" id="ARBA00049396"/>
    </source>
</evidence>
<evidence type="ECO:0000256" key="9">
    <source>
        <dbReference type="ARBA" id="ARBA00037922"/>
    </source>
</evidence>
<evidence type="ECO:0000256" key="7">
    <source>
        <dbReference type="ARBA" id="ARBA00023027"/>
    </source>
</evidence>
<dbReference type="CDD" id="cd02274">
    <property type="entry name" value="DHDPR_N"/>
    <property type="match status" value="1"/>
</dbReference>
<dbReference type="GO" id="GO:0051287">
    <property type="term" value="F:NAD binding"/>
    <property type="evidence" value="ECO:0007669"/>
    <property type="project" value="UniProtKB-UniRule"/>
</dbReference>
<gene>
    <name evidence="13 16" type="primary">dapB</name>
    <name evidence="16" type="ORF">ETAA8_02510</name>
</gene>
<feature type="binding site" evidence="13">
    <location>
        <position position="157"/>
    </location>
    <ligand>
        <name>(S)-2,3,4,5-tetrahydrodipicolinate</name>
        <dbReference type="ChEBI" id="CHEBI:16845"/>
    </ligand>
</feature>
<feature type="binding site" evidence="13">
    <location>
        <begin position="96"/>
        <end position="98"/>
    </location>
    <ligand>
        <name>NAD(+)</name>
        <dbReference type="ChEBI" id="CHEBI:57540"/>
    </ligand>
</feature>
<dbReference type="SUPFAM" id="SSF55347">
    <property type="entry name" value="Glyceraldehyde-3-phosphate dehydrogenase-like, C-terminal domain"/>
    <property type="match status" value="1"/>
</dbReference>
<dbReference type="GO" id="GO:0005829">
    <property type="term" value="C:cytosol"/>
    <property type="evidence" value="ECO:0007669"/>
    <property type="project" value="TreeGrafter"/>
</dbReference>
<dbReference type="InterPro" id="IPR022663">
    <property type="entry name" value="DapB_C"/>
</dbReference>
<evidence type="ECO:0000313" key="16">
    <source>
        <dbReference type="EMBL" id="QDU25188.1"/>
    </source>
</evidence>
<dbReference type="InterPro" id="IPR000846">
    <property type="entry name" value="DapB_N"/>
</dbReference>
<evidence type="ECO:0000256" key="8">
    <source>
        <dbReference type="ARBA" id="ARBA00023154"/>
    </source>
</evidence>
<dbReference type="GO" id="GO:0016726">
    <property type="term" value="F:oxidoreductase activity, acting on CH or CH2 groups, NAD or NADP as acceptor"/>
    <property type="evidence" value="ECO:0007669"/>
    <property type="project" value="UniProtKB-UniRule"/>
</dbReference>
<dbReference type="PANTHER" id="PTHR20836:SF0">
    <property type="entry name" value="4-HYDROXY-TETRAHYDRODIPICOLINATE REDUCTASE 1, CHLOROPLASTIC-RELATED"/>
    <property type="match status" value="1"/>
</dbReference>
<keyword evidence="3 13" id="KW-0028">Amino-acid biosynthesis</keyword>
<comment type="catalytic activity">
    <reaction evidence="11 13">
        <text>(S)-2,3,4,5-tetrahydrodipicolinate + NADP(+) + H2O = (2S,4S)-4-hydroxy-2,3,4,5-tetrahydrodipicolinate + NADPH + H(+)</text>
        <dbReference type="Rhea" id="RHEA:35331"/>
        <dbReference type="ChEBI" id="CHEBI:15377"/>
        <dbReference type="ChEBI" id="CHEBI:15378"/>
        <dbReference type="ChEBI" id="CHEBI:16845"/>
        <dbReference type="ChEBI" id="CHEBI:57783"/>
        <dbReference type="ChEBI" id="CHEBI:58349"/>
        <dbReference type="ChEBI" id="CHEBI:67139"/>
        <dbReference type="EC" id="1.17.1.8"/>
    </reaction>
</comment>
<feature type="domain" description="Dihydrodipicolinate reductase N-terminal" evidence="14">
    <location>
        <begin position="4"/>
        <end position="123"/>
    </location>
</feature>
<dbReference type="SUPFAM" id="SSF51735">
    <property type="entry name" value="NAD(P)-binding Rossmann-fold domains"/>
    <property type="match status" value="1"/>
</dbReference>
<comment type="function">
    <text evidence="13">Catalyzes the conversion of 4-hydroxy-tetrahydrodipicolinate (HTPA) to tetrahydrodipicolinate.</text>
</comment>
<evidence type="ECO:0000256" key="11">
    <source>
        <dbReference type="ARBA" id="ARBA00049080"/>
    </source>
</evidence>
<evidence type="ECO:0000256" key="6">
    <source>
        <dbReference type="ARBA" id="ARBA00023002"/>
    </source>
</evidence>
<protein>
    <recommendedName>
        <fullName evidence="10 13">4-hydroxy-tetrahydrodipicolinate reductase</fullName>
        <shortName evidence="13">HTPA reductase</shortName>
        <ecNumber evidence="10 13">1.17.1.8</ecNumber>
    </recommendedName>
</protein>
<feature type="binding site" evidence="13">
    <location>
        <position position="35"/>
    </location>
    <ligand>
        <name>NAD(+)</name>
        <dbReference type="ChEBI" id="CHEBI:57540"/>
    </ligand>
</feature>
<proteinExistence type="inferred from homology"/>
<comment type="caution">
    <text evidence="13">Lacks conserved residue(s) required for the propagation of feature annotation.</text>
</comment>
<comment type="catalytic activity">
    <reaction evidence="12 13">
        <text>(S)-2,3,4,5-tetrahydrodipicolinate + NAD(+) + H2O = (2S,4S)-4-hydroxy-2,3,4,5-tetrahydrodipicolinate + NADH + H(+)</text>
        <dbReference type="Rhea" id="RHEA:35323"/>
        <dbReference type="ChEBI" id="CHEBI:15377"/>
        <dbReference type="ChEBI" id="CHEBI:15378"/>
        <dbReference type="ChEBI" id="CHEBI:16845"/>
        <dbReference type="ChEBI" id="CHEBI:57540"/>
        <dbReference type="ChEBI" id="CHEBI:57945"/>
        <dbReference type="ChEBI" id="CHEBI:67139"/>
        <dbReference type="EC" id="1.17.1.8"/>
    </reaction>
</comment>
<feature type="domain" description="Dihydrodipicolinate reductase C-terminal" evidence="15">
    <location>
        <begin position="127"/>
        <end position="262"/>
    </location>
</feature>
<dbReference type="PANTHER" id="PTHR20836">
    <property type="entry name" value="DIHYDRODIPICOLINATE REDUCTASE"/>
    <property type="match status" value="1"/>
</dbReference>
<comment type="caution">
    <text evidence="13">Was originally thought to be a dihydrodipicolinate reductase (DHDPR), catalyzing the conversion of dihydrodipicolinate to tetrahydrodipicolinate. However, it was shown in E.coli that the substrate of the enzymatic reaction is not dihydrodipicolinate (DHDP) but in fact (2S,4S)-4-hydroxy-2,3,4,5-tetrahydrodipicolinic acid (HTPA), the product released by the DapA-catalyzed reaction.</text>
</comment>
<dbReference type="KEGG" id="aagg:ETAA8_02510"/>
<dbReference type="InterPro" id="IPR036291">
    <property type="entry name" value="NAD(P)-bd_dom_sf"/>
</dbReference>
<evidence type="ECO:0000256" key="13">
    <source>
        <dbReference type="HAMAP-Rule" id="MF_00102"/>
    </source>
</evidence>
<dbReference type="PIRSF" id="PIRSF000161">
    <property type="entry name" value="DHPR"/>
    <property type="match status" value="1"/>
</dbReference>
<dbReference type="PROSITE" id="PS01298">
    <property type="entry name" value="DAPB"/>
    <property type="match status" value="1"/>
</dbReference>
<dbReference type="UniPathway" id="UPA00034">
    <property type="reaction ID" value="UER00018"/>
</dbReference>
<feature type="binding site" evidence="13">
    <location>
        <begin position="166"/>
        <end position="167"/>
    </location>
    <ligand>
        <name>(S)-2,3,4,5-tetrahydrodipicolinate</name>
        <dbReference type="ChEBI" id="CHEBI:16845"/>
    </ligand>
</feature>
<keyword evidence="7 13" id="KW-0520">NAD</keyword>
<dbReference type="HAMAP" id="MF_00102">
    <property type="entry name" value="DapB"/>
    <property type="match status" value="1"/>
</dbReference>
<dbReference type="RefSeq" id="WP_145083711.1">
    <property type="nucleotide sequence ID" value="NZ_CP036274.1"/>
</dbReference>
<evidence type="ECO:0000256" key="1">
    <source>
        <dbReference type="ARBA" id="ARBA00006642"/>
    </source>
</evidence>
<keyword evidence="2 13" id="KW-0963">Cytoplasm</keyword>
<evidence type="ECO:0000256" key="10">
    <source>
        <dbReference type="ARBA" id="ARBA00038983"/>
    </source>
</evidence>
<dbReference type="OrthoDB" id="9790352at2"/>
<keyword evidence="5 13" id="KW-0220">Diaminopimelate biosynthesis</keyword>